<feature type="domain" description="Pyridoxine 5'-phosphate oxidase dimerisation C-terminal" evidence="9">
    <location>
        <begin position="174"/>
        <end position="216"/>
    </location>
</feature>
<feature type="binding site" evidence="6">
    <location>
        <position position="68"/>
    </location>
    <ligand>
        <name>substrate</name>
    </ligand>
</feature>
<dbReference type="PANTHER" id="PTHR10851:SF0">
    <property type="entry name" value="PYRIDOXINE-5'-PHOSPHATE OXIDASE"/>
    <property type="match status" value="1"/>
</dbReference>
<evidence type="ECO:0000313" key="11">
    <source>
        <dbReference type="Proteomes" id="UP000523821"/>
    </source>
</evidence>
<dbReference type="PIRSF" id="PIRSF000190">
    <property type="entry name" value="Pyd_amn-ph_oxd"/>
    <property type="match status" value="1"/>
</dbReference>
<dbReference type="InterPro" id="IPR011576">
    <property type="entry name" value="Pyridox_Oxase_N"/>
</dbReference>
<proteinExistence type="inferred from homology"/>
<evidence type="ECO:0000259" key="9">
    <source>
        <dbReference type="Pfam" id="PF10590"/>
    </source>
</evidence>
<evidence type="ECO:0000256" key="1">
    <source>
        <dbReference type="ARBA" id="ARBA00007301"/>
    </source>
</evidence>
<dbReference type="EC" id="1.4.3.5" evidence="6"/>
<dbReference type="GO" id="GO:0004733">
    <property type="term" value="F:pyridoxamine phosphate oxidase activity"/>
    <property type="evidence" value="ECO:0007669"/>
    <property type="project" value="UniProtKB-UniRule"/>
</dbReference>
<evidence type="ECO:0000256" key="4">
    <source>
        <dbReference type="ARBA" id="ARBA00023002"/>
    </source>
</evidence>
<accession>A0A7W9FM06</accession>
<dbReference type="UniPathway" id="UPA01068">
    <property type="reaction ID" value="UER00304"/>
</dbReference>
<dbReference type="InterPro" id="IPR012349">
    <property type="entry name" value="Split_barrel_FMN-bd"/>
</dbReference>
<dbReference type="InterPro" id="IPR000659">
    <property type="entry name" value="Pyridox_Oxase"/>
</dbReference>
<feature type="binding site" evidence="6">
    <location>
        <position position="125"/>
    </location>
    <ligand>
        <name>substrate</name>
    </ligand>
</feature>
<protein>
    <recommendedName>
        <fullName evidence="6">Pyridoxine/pyridoxamine 5'-phosphate oxidase</fullName>
        <ecNumber evidence="6">1.4.3.5</ecNumber>
    </recommendedName>
    <alternativeName>
        <fullName evidence="6">PNP/PMP oxidase</fullName>
        <shortName evidence="6">PNPOx</shortName>
    </alternativeName>
    <alternativeName>
        <fullName evidence="6">Pyridoxal 5'-phosphate synthase</fullName>
    </alternativeName>
</protein>
<comment type="cofactor">
    <cofactor evidence="6 7">
        <name>FMN</name>
        <dbReference type="ChEBI" id="CHEBI:58210"/>
    </cofactor>
    <text evidence="6 7">Binds 1 FMN per subunit.</text>
</comment>
<dbReference type="HAMAP" id="MF_01629">
    <property type="entry name" value="PdxH"/>
    <property type="match status" value="1"/>
</dbReference>
<dbReference type="Pfam" id="PF10590">
    <property type="entry name" value="PNP_phzG_C"/>
    <property type="match status" value="1"/>
</dbReference>
<dbReference type="Pfam" id="PF01243">
    <property type="entry name" value="PNPOx_N"/>
    <property type="match status" value="1"/>
</dbReference>
<dbReference type="Proteomes" id="UP000523821">
    <property type="component" value="Unassembled WGS sequence"/>
</dbReference>
<feature type="domain" description="Pyridoxamine 5'-phosphate oxidase N-terminal" evidence="8">
    <location>
        <begin position="44"/>
        <end position="159"/>
    </location>
</feature>
<dbReference type="InterPro" id="IPR019576">
    <property type="entry name" value="Pyridoxamine_oxidase_dimer_C"/>
</dbReference>
<evidence type="ECO:0000256" key="6">
    <source>
        <dbReference type="HAMAP-Rule" id="MF_01629"/>
    </source>
</evidence>
<dbReference type="AlphaFoldDB" id="A0A7W9FM06"/>
<feature type="binding site" evidence="6">
    <location>
        <begin position="193"/>
        <end position="195"/>
    </location>
    <ligand>
        <name>substrate</name>
    </ligand>
</feature>
<dbReference type="EMBL" id="JACHOO010000004">
    <property type="protein sequence ID" value="MBB5753132.1"/>
    <property type="molecule type" value="Genomic_DNA"/>
</dbReference>
<comment type="pathway">
    <text evidence="6">Cofactor metabolism; pyridoxal 5'-phosphate salvage; pyridoxal 5'-phosphate from pyridoxine 5'-phosphate: step 1/1.</text>
</comment>
<feature type="binding site" evidence="6 7">
    <location>
        <position position="187"/>
    </location>
    <ligand>
        <name>FMN</name>
        <dbReference type="ChEBI" id="CHEBI:58210"/>
    </ligand>
</feature>
<keyword evidence="4 6" id="KW-0560">Oxidoreductase</keyword>
<evidence type="ECO:0000256" key="3">
    <source>
        <dbReference type="ARBA" id="ARBA00022643"/>
    </source>
</evidence>
<evidence type="ECO:0000259" key="8">
    <source>
        <dbReference type="Pfam" id="PF01243"/>
    </source>
</evidence>
<dbReference type="Gene3D" id="2.30.110.10">
    <property type="entry name" value="Electron Transport, Fmn-binding Protein, Chain A"/>
    <property type="match status" value="1"/>
</dbReference>
<dbReference type="GO" id="GO:0010181">
    <property type="term" value="F:FMN binding"/>
    <property type="evidence" value="ECO:0007669"/>
    <property type="project" value="UniProtKB-UniRule"/>
</dbReference>
<dbReference type="PANTHER" id="PTHR10851">
    <property type="entry name" value="PYRIDOXINE-5-PHOSPHATE OXIDASE"/>
    <property type="match status" value="1"/>
</dbReference>
<keyword evidence="5 6" id="KW-0664">Pyridoxine biosynthesis</keyword>
<comment type="caution">
    <text evidence="10">The sequence shown here is derived from an EMBL/GenBank/DDBJ whole genome shotgun (WGS) entry which is preliminary data.</text>
</comment>
<feature type="binding site" evidence="6 7">
    <location>
        <position position="85"/>
    </location>
    <ligand>
        <name>FMN</name>
        <dbReference type="ChEBI" id="CHEBI:58210"/>
    </ligand>
</feature>
<comment type="catalytic activity">
    <reaction evidence="6">
        <text>pyridoxine 5'-phosphate + O2 = pyridoxal 5'-phosphate + H2O2</text>
        <dbReference type="Rhea" id="RHEA:15149"/>
        <dbReference type="ChEBI" id="CHEBI:15379"/>
        <dbReference type="ChEBI" id="CHEBI:16240"/>
        <dbReference type="ChEBI" id="CHEBI:58589"/>
        <dbReference type="ChEBI" id="CHEBI:597326"/>
        <dbReference type="EC" id="1.4.3.5"/>
    </reaction>
</comment>
<keyword evidence="2 6" id="KW-0285">Flavoprotein</keyword>
<evidence type="ECO:0000313" key="10">
    <source>
        <dbReference type="EMBL" id="MBB5753132.1"/>
    </source>
</evidence>
<dbReference type="NCBIfam" id="NF004231">
    <property type="entry name" value="PRK05679.1"/>
    <property type="match status" value="1"/>
</dbReference>
<comment type="caution">
    <text evidence="6">Lacks conserved residue(s) required for the propagation of feature annotation.</text>
</comment>
<feature type="binding site" evidence="6 7">
    <location>
        <begin position="63"/>
        <end position="68"/>
    </location>
    <ligand>
        <name>FMN</name>
        <dbReference type="ChEBI" id="CHEBI:58210"/>
    </ligand>
</feature>
<name>A0A7W9FM06_9HYPH</name>
<gene>
    <name evidence="6" type="primary">pdxH</name>
    <name evidence="10" type="ORF">GGQ63_002198</name>
</gene>
<dbReference type="SUPFAM" id="SSF50475">
    <property type="entry name" value="FMN-binding split barrel"/>
    <property type="match status" value="1"/>
</dbReference>
<reference evidence="10 11" key="1">
    <citation type="submission" date="2020-08" db="EMBL/GenBank/DDBJ databases">
        <title>Genomic Encyclopedia of Type Strains, Phase IV (KMG-IV): sequencing the most valuable type-strain genomes for metagenomic binning, comparative biology and taxonomic classification.</title>
        <authorList>
            <person name="Goeker M."/>
        </authorList>
    </citation>
    <scope>NUCLEOTIDE SEQUENCE [LARGE SCALE GENOMIC DNA]</scope>
    <source>
        <strain evidence="10 11">DSM 16268</strain>
    </source>
</reference>
<feature type="binding site" evidence="6 7">
    <location>
        <position position="197"/>
    </location>
    <ligand>
        <name>FMN</name>
        <dbReference type="ChEBI" id="CHEBI:58210"/>
    </ligand>
</feature>
<comment type="subunit">
    <text evidence="6">Homodimer.</text>
</comment>
<comment type="similarity">
    <text evidence="1 6">Belongs to the pyridoxamine 5'-phosphate oxidase family.</text>
</comment>
<comment type="catalytic activity">
    <reaction evidence="6">
        <text>pyridoxamine 5'-phosphate + O2 + H2O = pyridoxal 5'-phosphate + H2O2 + NH4(+)</text>
        <dbReference type="Rhea" id="RHEA:15817"/>
        <dbReference type="ChEBI" id="CHEBI:15377"/>
        <dbReference type="ChEBI" id="CHEBI:15379"/>
        <dbReference type="ChEBI" id="CHEBI:16240"/>
        <dbReference type="ChEBI" id="CHEBI:28938"/>
        <dbReference type="ChEBI" id="CHEBI:58451"/>
        <dbReference type="ChEBI" id="CHEBI:597326"/>
        <dbReference type="EC" id="1.4.3.5"/>
    </reaction>
</comment>
<feature type="binding site" evidence="6 7">
    <location>
        <begin position="142"/>
        <end position="143"/>
    </location>
    <ligand>
        <name>FMN</name>
        <dbReference type="ChEBI" id="CHEBI:58210"/>
    </ligand>
</feature>
<feature type="binding site" evidence="6 7">
    <location>
        <begin position="78"/>
        <end position="79"/>
    </location>
    <ligand>
        <name>FMN</name>
        <dbReference type="ChEBI" id="CHEBI:58210"/>
    </ligand>
</feature>
<sequence>MTETLPFAPALDAAFRPGEPLVEQDDPFALFARWMALAEASEPEDANAMALATVDAEGLPNVRMVLLKSAGPEGFVFFTNTGSQKGRELAAGMRCAAVLHWKSLRRQVRFRGPAAFVDEAEADAYFASRSRESRIGAWASRQSRPIPDRAALAQAVAETAARFGDGPIPRPPHWAGYRVAPTTIEFWINKPFRLHDRVVFRRADAATPWTHERLSP</sequence>
<feature type="binding site" evidence="6 7">
    <location>
        <position position="107"/>
    </location>
    <ligand>
        <name>FMN</name>
        <dbReference type="ChEBI" id="CHEBI:58210"/>
    </ligand>
</feature>
<dbReference type="NCBIfam" id="TIGR00558">
    <property type="entry name" value="pdxH"/>
    <property type="match status" value="1"/>
</dbReference>
<comment type="pathway">
    <text evidence="6">Cofactor metabolism; pyridoxal 5'-phosphate salvage; pyridoxal 5'-phosphate from pyridoxamine 5'-phosphate: step 1/1.</text>
</comment>
<dbReference type="GO" id="GO:0008615">
    <property type="term" value="P:pyridoxine biosynthetic process"/>
    <property type="evidence" value="ECO:0007669"/>
    <property type="project" value="UniProtKB-UniRule"/>
</dbReference>
<organism evidence="10 11">
    <name type="scientific">Prosthecomicrobium pneumaticum</name>
    <dbReference type="NCBI Taxonomy" id="81895"/>
    <lineage>
        <taxon>Bacteria</taxon>
        <taxon>Pseudomonadati</taxon>
        <taxon>Pseudomonadota</taxon>
        <taxon>Alphaproteobacteria</taxon>
        <taxon>Hyphomicrobiales</taxon>
        <taxon>Kaistiaceae</taxon>
        <taxon>Prosthecomicrobium</taxon>
    </lineage>
</organism>
<keyword evidence="3 6" id="KW-0288">FMN</keyword>
<comment type="function">
    <text evidence="6">Catalyzes the oxidation of either pyridoxine 5'-phosphate (PNP) or pyridoxamine 5'-phosphate (PMP) into pyridoxal 5'-phosphate (PLP).</text>
</comment>
<keyword evidence="11" id="KW-1185">Reference proteome</keyword>
<dbReference type="RefSeq" id="WP_183855662.1">
    <property type="nucleotide sequence ID" value="NZ_JACHOO010000004.1"/>
</dbReference>
<evidence type="ECO:0000256" key="2">
    <source>
        <dbReference type="ARBA" id="ARBA00022630"/>
    </source>
</evidence>
<feature type="binding site" evidence="6">
    <location>
        <position position="129"/>
    </location>
    <ligand>
        <name>substrate</name>
    </ligand>
</feature>
<feature type="binding site" evidence="6">
    <location>
        <position position="133"/>
    </location>
    <ligand>
        <name>substrate</name>
    </ligand>
</feature>
<evidence type="ECO:0000256" key="5">
    <source>
        <dbReference type="ARBA" id="ARBA00023096"/>
    </source>
</evidence>
<evidence type="ECO:0000256" key="7">
    <source>
        <dbReference type="PIRSR" id="PIRSR000190-2"/>
    </source>
</evidence>